<dbReference type="PANTHER" id="PTHR38706">
    <property type="entry name" value="SI:CH211-198C19.1-RELATED"/>
    <property type="match status" value="1"/>
</dbReference>
<dbReference type="Ensembl" id="ENSSTUT00000117170.1">
    <property type="protein sequence ID" value="ENSSTUP00000109413.1"/>
    <property type="gene ID" value="ENSSTUG00000048601.1"/>
</dbReference>
<keyword evidence="2" id="KW-1185">Reference proteome</keyword>
<dbReference type="InParanoid" id="A0A674EM33"/>
<dbReference type="PANTHER" id="PTHR38706:SF2">
    <property type="match status" value="1"/>
</dbReference>
<reference evidence="1" key="1">
    <citation type="submission" date="2025-08" db="UniProtKB">
        <authorList>
            <consortium name="Ensembl"/>
        </authorList>
    </citation>
    <scope>IDENTIFICATION</scope>
</reference>
<evidence type="ECO:0000313" key="1">
    <source>
        <dbReference type="Ensembl" id="ENSSTUP00000109413.1"/>
    </source>
</evidence>
<name>A0A674EM33_SALTR</name>
<proteinExistence type="predicted"/>
<reference evidence="1" key="2">
    <citation type="submission" date="2025-09" db="UniProtKB">
        <authorList>
            <consortium name="Ensembl"/>
        </authorList>
    </citation>
    <scope>IDENTIFICATION</scope>
</reference>
<evidence type="ECO:0000313" key="2">
    <source>
        <dbReference type="Proteomes" id="UP000472277"/>
    </source>
</evidence>
<dbReference type="GeneTree" id="ENSGT00940000174456"/>
<accession>A0A674EM33</accession>
<dbReference type="OMA" id="DINGYHA"/>
<dbReference type="AlphaFoldDB" id="A0A674EM33"/>
<sequence>RVESLSSLSCCSDLDFDYPIPPPWLSLLYWLTSNINYIDNNNIMKLNFEPTRGDYGSHYYGNIEEVPAERLQNNRCRLILRVRERGNRKSDQNTLMFITVDQVYLTRHYPPTWGRGSAYDPDNTYRITPNLLREIQTFQTLSATDIQNQYGIHIGPTYQIKDPLKRLVLFLNIIYHLKKYIVSKCYFNPGQRRHHAVSNEECDDLKIKLEVKTTSEGTARISWDDIPKKHLNQDVFVVLYQNKDMLNPGLQVRLHKSKTNWKRQKIAGEELWRGLEFHDTNREIPVDIRGYDASLQLYVKDSKASAHSFTDWMDVFKSSWVGFYSNRNTGTSKCYTWQWAVYFSKETRSDIPEYDVYVYQSSMATSPGVHARFILWRKSGEKARTSDWEIQRPANKNTDINGYHASLQLFVREGYACARLYIKKSFSDWMDVFQNSWVGF</sequence>
<dbReference type="Proteomes" id="UP000472277">
    <property type="component" value="Chromosome 12"/>
</dbReference>
<protein>
    <submittedName>
        <fullName evidence="1">Uncharacterized protein</fullName>
    </submittedName>
</protein>
<organism evidence="1 2">
    <name type="scientific">Salmo trutta</name>
    <name type="common">Brown trout</name>
    <dbReference type="NCBI Taxonomy" id="8032"/>
    <lineage>
        <taxon>Eukaryota</taxon>
        <taxon>Metazoa</taxon>
        <taxon>Chordata</taxon>
        <taxon>Craniata</taxon>
        <taxon>Vertebrata</taxon>
        <taxon>Euteleostomi</taxon>
        <taxon>Actinopterygii</taxon>
        <taxon>Neopterygii</taxon>
        <taxon>Teleostei</taxon>
        <taxon>Protacanthopterygii</taxon>
        <taxon>Salmoniformes</taxon>
        <taxon>Salmonidae</taxon>
        <taxon>Salmoninae</taxon>
        <taxon>Salmo</taxon>
    </lineage>
</organism>